<dbReference type="STRING" id="8496.A0A151MKY7"/>
<evidence type="ECO:0000313" key="1">
    <source>
        <dbReference type="EMBL" id="KYO25194.1"/>
    </source>
</evidence>
<dbReference type="AlphaFoldDB" id="A0A151MKY7"/>
<evidence type="ECO:0000313" key="2">
    <source>
        <dbReference type="Proteomes" id="UP000050525"/>
    </source>
</evidence>
<dbReference type="EMBL" id="AKHW03005917">
    <property type="protein sequence ID" value="KYO25194.1"/>
    <property type="molecule type" value="Genomic_DNA"/>
</dbReference>
<organism evidence="1 2">
    <name type="scientific">Alligator mississippiensis</name>
    <name type="common">American alligator</name>
    <dbReference type="NCBI Taxonomy" id="8496"/>
    <lineage>
        <taxon>Eukaryota</taxon>
        <taxon>Metazoa</taxon>
        <taxon>Chordata</taxon>
        <taxon>Craniata</taxon>
        <taxon>Vertebrata</taxon>
        <taxon>Euteleostomi</taxon>
        <taxon>Archelosauria</taxon>
        <taxon>Archosauria</taxon>
        <taxon>Crocodylia</taxon>
        <taxon>Alligatoridae</taxon>
        <taxon>Alligatorinae</taxon>
        <taxon>Alligator</taxon>
    </lineage>
</organism>
<name>A0A151MKY7_ALLMI</name>
<accession>A0A151MKY7</accession>
<comment type="caution">
    <text evidence="1">The sequence shown here is derived from an EMBL/GenBank/DDBJ whole genome shotgun (WGS) entry which is preliminary data.</text>
</comment>
<gene>
    <name evidence="1" type="ORF">Y1Q_0001809</name>
</gene>
<sequence>MLLSEAMQRLQQVFDIQELPRDVLPRRKPPQFMVDLFNKVADSDGITKAPEVLEGNVVRSFEDRVFIGTLD</sequence>
<dbReference type="eggNOG" id="KOG3900">
    <property type="taxonomic scope" value="Eukaryota"/>
</dbReference>
<proteinExistence type="predicted"/>
<reference evidence="1 2" key="1">
    <citation type="journal article" date="2012" name="Genome Biol.">
        <title>Sequencing three crocodilian genomes to illuminate the evolution of archosaurs and amniotes.</title>
        <authorList>
            <person name="St John J.A."/>
            <person name="Braun E.L."/>
            <person name="Isberg S.R."/>
            <person name="Miles L.G."/>
            <person name="Chong A.Y."/>
            <person name="Gongora J."/>
            <person name="Dalzell P."/>
            <person name="Moran C."/>
            <person name="Bed'hom B."/>
            <person name="Abzhanov A."/>
            <person name="Burgess S.C."/>
            <person name="Cooksey A.M."/>
            <person name="Castoe T.A."/>
            <person name="Crawford N.G."/>
            <person name="Densmore L.D."/>
            <person name="Drew J.C."/>
            <person name="Edwards S.V."/>
            <person name="Faircloth B.C."/>
            <person name="Fujita M.K."/>
            <person name="Greenwold M.J."/>
            <person name="Hoffmann F.G."/>
            <person name="Howard J.M."/>
            <person name="Iguchi T."/>
            <person name="Janes D.E."/>
            <person name="Khan S.Y."/>
            <person name="Kohno S."/>
            <person name="de Koning A.J."/>
            <person name="Lance S.L."/>
            <person name="McCarthy F.M."/>
            <person name="McCormack J.E."/>
            <person name="Merchant M.E."/>
            <person name="Peterson D.G."/>
            <person name="Pollock D.D."/>
            <person name="Pourmand N."/>
            <person name="Raney B.J."/>
            <person name="Roessler K.A."/>
            <person name="Sanford J.R."/>
            <person name="Sawyer R.H."/>
            <person name="Schmidt C.J."/>
            <person name="Triplett E.W."/>
            <person name="Tuberville T.D."/>
            <person name="Venegas-Anaya M."/>
            <person name="Howard J.T."/>
            <person name="Jarvis E.D."/>
            <person name="Guillette L.J.Jr."/>
            <person name="Glenn T.C."/>
            <person name="Green R.E."/>
            <person name="Ray D.A."/>
        </authorList>
    </citation>
    <scope>NUCLEOTIDE SEQUENCE [LARGE SCALE GENOMIC DNA]</scope>
    <source>
        <strain evidence="1">KSC_2009_1</strain>
    </source>
</reference>
<protein>
    <submittedName>
        <fullName evidence="1">Uncharacterized protein</fullName>
    </submittedName>
</protein>
<keyword evidence="2" id="KW-1185">Reference proteome</keyword>
<dbReference type="Proteomes" id="UP000050525">
    <property type="component" value="Unassembled WGS sequence"/>
</dbReference>